<evidence type="ECO:0000313" key="3">
    <source>
        <dbReference type="Proteomes" id="UP000245591"/>
    </source>
</evidence>
<accession>A0A2U1IVI6</accession>
<proteinExistence type="predicted"/>
<evidence type="ECO:0000313" key="2">
    <source>
        <dbReference type="EMBL" id="PVZ96821.1"/>
    </source>
</evidence>
<comment type="caution">
    <text evidence="2">The sequence shown here is derived from an EMBL/GenBank/DDBJ whole genome shotgun (WGS) entry which is preliminary data.</text>
</comment>
<feature type="compositionally biased region" description="Basic and acidic residues" evidence="1">
    <location>
        <begin position="412"/>
        <end position="424"/>
    </location>
</feature>
<reference evidence="2 3" key="1">
    <citation type="journal article" date="2018" name="MBio">
        <title>Comparative Genomics Reveals the Core Gene Toolbox for the Fungus-Insect Symbiosis.</title>
        <authorList>
            <person name="Wang Y."/>
            <person name="Stata M."/>
            <person name="Wang W."/>
            <person name="Stajich J.E."/>
            <person name="White M.M."/>
            <person name="Moncalvo J.M."/>
        </authorList>
    </citation>
    <scope>NUCLEOTIDE SEQUENCE [LARGE SCALE GENOMIC DNA]</scope>
    <source>
        <strain evidence="2 3">AUS-126-30</strain>
    </source>
</reference>
<name>A0A2U1IVI6_SMIAN</name>
<dbReference type="EMBL" id="MBFU01001117">
    <property type="protein sequence ID" value="PVZ96821.1"/>
    <property type="molecule type" value="Genomic_DNA"/>
</dbReference>
<protein>
    <submittedName>
        <fullName evidence="2">Uncharacterized protein</fullName>
    </submittedName>
</protein>
<dbReference type="Proteomes" id="UP000245591">
    <property type="component" value="Unassembled WGS sequence"/>
</dbReference>
<dbReference type="AlphaFoldDB" id="A0A2U1IVI6"/>
<organism evidence="2 3">
    <name type="scientific">Smittium angustum</name>
    <dbReference type="NCBI Taxonomy" id="133377"/>
    <lineage>
        <taxon>Eukaryota</taxon>
        <taxon>Fungi</taxon>
        <taxon>Fungi incertae sedis</taxon>
        <taxon>Zoopagomycota</taxon>
        <taxon>Kickxellomycotina</taxon>
        <taxon>Harpellomycetes</taxon>
        <taxon>Harpellales</taxon>
        <taxon>Legeriomycetaceae</taxon>
        <taxon>Smittium</taxon>
    </lineage>
</organism>
<sequence>MDNTPEDLDNTSEDFHNTISVEQISNDFKLLKIPQTRLLAIGDLVVQISLEYRSDEDEEKKYLYKKNIDMQKDIQLAVVALINSKYPKGVARGKGFVLHQIRKKWKLSNKYIFTCHNNVLQSSKHKYRFLVEFIDDLPENMRYSGSVEIAQVDGDMLFDEDEIFVNIPTERLADISEDLHSDDRNDLYSSSRFNDFNITKEADTESNMDKDMDYNFQKQGSINNKSSETPNHNISNYTENIKNTRNIPKSRYSEPMYTHSILKPKKNISNENSSKYSAYTDPRIYKRRITTGSTFNNQPKENKEIVKSKPPSIYYDISPPLITSKNSNRLSNGSDSAIPSFLTKYKDRAMTLQDEIINSNKKIAENVNFNTEVAEEETRDYSSERSTPKSILNPENPHIDTNNNSDADDSPSIERENKRQKVNDEGEYGVFYKDYEDDTDAENESLPKSPNNINEPDKVNRGLFFEKPSVWKTIEFFENIASSIMSSGKKRKQI</sequence>
<evidence type="ECO:0000256" key="1">
    <source>
        <dbReference type="SAM" id="MobiDB-lite"/>
    </source>
</evidence>
<gene>
    <name evidence="2" type="ORF">BB558_007242</name>
</gene>
<keyword evidence="3" id="KW-1185">Reference proteome</keyword>
<feature type="region of interest" description="Disordered" evidence="1">
    <location>
        <begin position="373"/>
        <end position="459"/>
    </location>
</feature>